<dbReference type="RefSeq" id="XP_009178199.1">
    <property type="nucleotide sequence ID" value="XM_009179935.1"/>
</dbReference>
<evidence type="ECO:0000313" key="2">
    <source>
        <dbReference type="EMBL" id="KER18054.1"/>
    </source>
</evidence>
<reference evidence="2 3" key="1">
    <citation type="submission" date="2013-11" db="EMBL/GenBank/DDBJ databases">
        <title>Opisthorchis viverrini - life in the bile duct.</title>
        <authorList>
            <person name="Young N.D."/>
            <person name="Nagarajan N."/>
            <person name="Lin S.J."/>
            <person name="Korhonen P.K."/>
            <person name="Jex A.R."/>
            <person name="Hall R.S."/>
            <person name="Safavi-Hemami H."/>
            <person name="Kaewkong W."/>
            <person name="Bertrand D."/>
            <person name="Gao S."/>
            <person name="Seet Q."/>
            <person name="Wongkham S."/>
            <person name="Teh B.T."/>
            <person name="Wongkham C."/>
            <person name="Intapan P.M."/>
            <person name="Maleewong W."/>
            <person name="Yang X."/>
            <person name="Hu M."/>
            <person name="Wang Z."/>
            <person name="Hofmann A."/>
            <person name="Sternberg P.W."/>
            <person name="Tan P."/>
            <person name="Wang J."/>
            <person name="Gasser R.B."/>
        </authorList>
    </citation>
    <scope>NUCLEOTIDE SEQUENCE [LARGE SCALE GENOMIC DNA]</scope>
</reference>
<evidence type="ECO:0000259" key="1">
    <source>
        <dbReference type="Pfam" id="PF00171"/>
    </source>
</evidence>
<dbReference type="EMBL" id="KL614190">
    <property type="protein sequence ID" value="KER18054.1"/>
    <property type="molecule type" value="Genomic_DNA"/>
</dbReference>
<feature type="non-terminal residue" evidence="2">
    <location>
        <position position="1"/>
    </location>
</feature>
<dbReference type="GO" id="GO:0016491">
    <property type="term" value="F:oxidoreductase activity"/>
    <property type="evidence" value="ECO:0007669"/>
    <property type="project" value="InterPro"/>
</dbReference>
<dbReference type="Proteomes" id="UP000054324">
    <property type="component" value="Unassembled WGS sequence"/>
</dbReference>
<dbReference type="InterPro" id="IPR016162">
    <property type="entry name" value="Ald_DH_N"/>
</dbReference>
<dbReference type="Gene3D" id="3.40.605.10">
    <property type="entry name" value="Aldehyde Dehydrogenase, Chain A, domain 1"/>
    <property type="match status" value="1"/>
</dbReference>
<evidence type="ECO:0000313" key="3">
    <source>
        <dbReference type="Proteomes" id="UP000054324"/>
    </source>
</evidence>
<gene>
    <name evidence="2" type="ORF">T265_16327</name>
</gene>
<keyword evidence="3" id="KW-1185">Reference proteome</keyword>
<accession>A0A074ZRW9</accession>
<dbReference type="AlphaFoldDB" id="A0A074ZRW9"/>
<name>A0A074ZRW9_OPIVI</name>
<dbReference type="KEGG" id="ovi:T265_16327"/>
<dbReference type="InterPro" id="IPR015590">
    <property type="entry name" value="Aldehyde_DH_dom"/>
</dbReference>
<dbReference type="PANTHER" id="PTHR11699">
    <property type="entry name" value="ALDEHYDE DEHYDROGENASE-RELATED"/>
    <property type="match status" value="1"/>
</dbReference>
<dbReference type="SUPFAM" id="SSF53720">
    <property type="entry name" value="ALDH-like"/>
    <property type="match status" value="1"/>
</dbReference>
<protein>
    <recommendedName>
        <fullName evidence="1">Aldehyde dehydrogenase domain-containing protein</fullName>
    </recommendedName>
</protein>
<feature type="non-terminal residue" evidence="2">
    <location>
        <position position="69"/>
    </location>
</feature>
<dbReference type="STRING" id="6198.A0A074ZRW9"/>
<proteinExistence type="predicted"/>
<feature type="domain" description="Aldehyde dehydrogenase" evidence="1">
    <location>
        <begin position="1"/>
        <end position="69"/>
    </location>
</feature>
<dbReference type="InterPro" id="IPR016161">
    <property type="entry name" value="Ald_DH/histidinol_DH"/>
</dbReference>
<dbReference type="OrthoDB" id="5811799at2759"/>
<dbReference type="CTD" id="20330492"/>
<dbReference type="Pfam" id="PF00171">
    <property type="entry name" value="Aldedh"/>
    <property type="match status" value="1"/>
</dbReference>
<dbReference type="GeneID" id="20330492"/>
<sequence length="69" mass="7161">FPPGVVNIIPGYGETAGAALSQHPDVRVISFTGSTEVGQLIMTAAATNIKHVKLELGDKSPLIIFADAD</sequence>
<organism evidence="2 3">
    <name type="scientific">Opisthorchis viverrini</name>
    <name type="common">Southeast Asian liver fluke</name>
    <dbReference type="NCBI Taxonomy" id="6198"/>
    <lineage>
        <taxon>Eukaryota</taxon>
        <taxon>Metazoa</taxon>
        <taxon>Spiralia</taxon>
        <taxon>Lophotrochozoa</taxon>
        <taxon>Platyhelminthes</taxon>
        <taxon>Trematoda</taxon>
        <taxon>Digenea</taxon>
        <taxon>Opisthorchiida</taxon>
        <taxon>Opisthorchiata</taxon>
        <taxon>Opisthorchiidae</taxon>
        <taxon>Opisthorchis</taxon>
    </lineage>
</organism>